<dbReference type="EMBL" id="BMAW01035044">
    <property type="protein sequence ID" value="GFU38019.1"/>
    <property type="molecule type" value="Genomic_DNA"/>
</dbReference>
<sequence>MNQRNRVLRQIEVQMSHVFECLVTAVSLRLVGVVPELRKELYLLREEVLRNLPLLVQKTHSDWSVSRMHAPTTPTVLFLTIFRETKGIMGNDSYG</sequence>
<gene>
    <name evidence="1" type="ORF">NPIL_365211</name>
</gene>
<protein>
    <submittedName>
        <fullName evidence="1">Uncharacterized protein</fullName>
    </submittedName>
</protein>
<reference evidence="1" key="1">
    <citation type="submission" date="2020-08" db="EMBL/GenBank/DDBJ databases">
        <title>Multicomponent nature underlies the extraordinary mechanical properties of spider dragline silk.</title>
        <authorList>
            <person name="Kono N."/>
            <person name="Nakamura H."/>
            <person name="Mori M."/>
            <person name="Yoshida Y."/>
            <person name="Ohtoshi R."/>
            <person name="Malay A.D."/>
            <person name="Moran D.A.P."/>
            <person name="Tomita M."/>
            <person name="Numata K."/>
            <person name="Arakawa K."/>
        </authorList>
    </citation>
    <scope>NUCLEOTIDE SEQUENCE</scope>
</reference>
<dbReference type="AlphaFoldDB" id="A0A8X6USC0"/>
<evidence type="ECO:0000313" key="1">
    <source>
        <dbReference type="EMBL" id="GFU38019.1"/>
    </source>
</evidence>
<dbReference type="Proteomes" id="UP000887013">
    <property type="component" value="Unassembled WGS sequence"/>
</dbReference>
<name>A0A8X6USC0_NEPPI</name>
<evidence type="ECO:0000313" key="2">
    <source>
        <dbReference type="Proteomes" id="UP000887013"/>
    </source>
</evidence>
<keyword evidence="2" id="KW-1185">Reference proteome</keyword>
<organism evidence="1 2">
    <name type="scientific">Nephila pilipes</name>
    <name type="common">Giant wood spider</name>
    <name type="synonym">Nephila maculata</name>
    <dbReference type="NCBI Taxonomy" id="299642"/>
    <lineage>
        <taxon>Eukaryota</taxon>
        <taxon>Metazoa</taxon>
        <taxon>Ecdysozoa</taxon>
        <taxon>Arthropoda</taxon>
        <taxon>Chelicerata</taxon>
        <taxon>Arachnida</taxon>
        <taxon>Araneae</taxon>
        <taxon>Araneomorphae</taxon>
        <taxon>Entelegynae</taxon>
        <taxon>Araneoidea</taxon>
        <taxon>Nephilidae</taxon>
        <taxon>Nephila</taxon>
    </lineage>
</organism>
<comment type="caution">
    <text evidence="1">The sequence shown here is derived from an EMBL/GenBank/DDBJ whole genome shotgun (WGS) entry which is preliminary data.</text>
</comment>
<proteinExistence type="predicted"/>
<accession>A0A8X6USC0</accession>